<dbReference type="EMBL" id="JBEPSJ010000001">
    <property type="protein sequence ID" value="MET4580832.1"/>
    <property type="molecule type" value="Genomic_DNA"/>
</dbReference>
<dbReference type="InterPro" id="IPR025447">
    <property type="entry name" value="DUF4192"/>
</dbReference>
<keyword evidence="2" id="KW-1185">Reference proteome</keyword>
<protein>
    <recommendedName>
        <fullName evidence="3">DUF4192 domain-containing protein</fullName>
    </recommendedName>
</protein>
<evidence type="ECO:0000313" key="1">
    <source>
        <dbReference type="EMBL" id="MET4580832.1"/>
    </source>
</evidence>
<name>A0ABV2QIG2_9MICO</name>
<proteinExistence type="predicted"/>
<organism evidence="1 2">
    <name type="scientific">Conyzicola nivalis</name>
    <dbReference type="NCBI Taxonomy" id="1477021"/>
    <lineage>
        <taxon>Bacteria</taxon>
        <taxon>Bacillati</taxon>
        <taxon>Actinomycetota</taxon>
        <taxon>Actinomycetes</taxon>
        <taxon>Micrococcales</taxon>
        <taxon>Microbacteriaceae</taxon>
        <taxon>Conyzicola</taxon>
    </lineage>
</organism>
<gene>
    <name evidence="1" type="ORF">ABIE21_000322</name>
</gene>
<comment type="caution">
    <text evidence="1">The sequence shown here is derived from an EMBL/GenBank/DDBJ whole genome shotgun (WGS) entry which is preliminary data.</text>
</comment>
<sequence length="398" mass="42543">MTTIVKTAHAKDFLALVPQLVGFQPRQSIVFVAFRGSRTCAAVRFDLPDDSSQQHHRRVATSLVGMLSKLPGADGVVPVVYTERAYRGDGGDPDAPAGDAGPPHSLFVAAVIERFRFSGYRVRDALCVAGDAWGSYLDPDCPAEGRSLDDIAGSEALGEVPQLARSRFGDVAQWAALPVVDLATKEVVARKLRELTRAFQPGRSGAPATAHADDGITAVEADVALALGLDDPARVHDLPAVLELILAHDVARLDDRAAAFVIAICRSPALRDVVMLQWAFDLATGGRVLDDAESFAAGTPAESLDSGVLMLGQGPRPDPERVEVAIELLKAIAARAPRPDRPPLLCMLAWLNWALGRSSVAHLFVTAAQEIDGRYGLAELLRTVLDRGMLPEWAFAVD</sequence>
<dbReference type="Pfam" id="PF13830">
    <property type="entry name" value="DUF4192"/>
    <property type="match status" value="2"/>
</dbReference>
<reference evidence="1 2" key="1">
    <citation type="submission" date="2024-06" db="EMBL/GenBank/DDBJ databases">
        <title>Sorghum-associated microbial communities from plants grown in Nebraska, USA.</title>
        <authorList>
            <person name="Schachtman D."/>
        </authorList>
    </citation>
    <scope>NUCLEOTIDE SEQUENCE [LARGE SCALE GENOMIC DNA]</scope>
    <source>
        <strain evidence="1 2">2857</strain>
    </source>
</reference>
<evidence type="ECO:0000313" key="2">
    <source>
        <dbReference type="Proteomes" id="UP001549257"/>
    </source>
</evidence>
<dbReference type="Proteomes" id="UP001549257">
    <property type="component" value="Unassembled WGS sequence"/>
</dbReference>
<dbReference type="RefSeq" id="WP_354023040.1">
    <property type="nucleotide sequence ID" value="NZ_JBEPSJ010000001.1"/>
</dbReference>
<evidence type="ECO:0008006" key="3">
    <source>
        <dbReference type="Google" id="ProtNLM"/>
    </source>
</evidence>
<accession>A0ABV2QIG2</accession>